<evidence type="ECO:0008006" key="3">
    <source>
        <dbReference type="Google" id="ProtNLM"/>
    </source>
</evidence>
<dbReference type="AlphaFoldDB" id="A0AB73SZC0"/>
<gene>
    <name evidence="1" type="ORF">C7383_11559</name>
</gene>
<accession>A0AB73SZC0</accession>
<dbReference type="Proteomes" id="UP000245412">
    <property type="component" value="Unassembled WGS sequence"/>
</dbReference>
<dbReference type="EMBL" id="QGGY01000015">
    <property type="protein sequence ID" value="PWJ72903.1"/>
    <property type="molecule type" value="Genomic_DNA"/>
</dbReference>
<proteinExistence type="predicted"/>
<reference evidence="1 2" key="1">
    <citation type="submission" date="2018-05" db="EMBL/GenBank/DDBJ databases">
        <authorList>
            <person name="Goeker M."/>
            <person name="Huntemann M."/>
            <person name="Clum A."/>
            <person name="Pillay M."/>
            <person name="Palaniappan K."/>
            <person name="Varghese N."/>
            <person name="Mikhailova N."/>
            <person name="Stamatis D."/>
            <person name="Reddy T."/>
            <person name="Daum C."/>
            <person name="Shapiro N."/>
            <person name="Ivanova N."/>
            <person name="Kyrpides N."/>
            <person name="Woyke T."/>
        </authorList>
    </citation>
    <scope>NUCLEOTIDE SEQUENCE [LARGE SCALE GENOMIC DNA]</scope>
    <source>
        <strain evidence="1 2">DSM 26524</strain>
    </source>
</reference>
<evidence type="ECO:0000313" key="1">
    <source>
        <dbReference type="EMBL" id="PWJ72903.1"/>
    </source>
</evidence>
<keyword evidence="2" id="KW-1185">Reference proteome</keyword>
<organism evidence="1 2">
    <name type="scientific">Murimonas intestini</name>
    <dbReference type="NCBI Taxonomy" id="1337051"/>
    <lineage>
        <taxon>Bacteria</taxon>
        <taxon>Bacillati</taxon>
        <taxon>Bacillota</taxon>
        <taxon>Clostridia</taxon>
        <taxon>Lachnospirales</taxon>
        <taxon>Lachnospiraceae</taxon>
        <taxon>Murimonas</taxon>
    </lineage>
</organism>
<name>A0AB73SZC0_9FIRM</name>
<evidence type="ECO:0000313" key="2">
    <source>
        <dbReference type="Proteomes" id="UP000245412"/>
    </source>
</evidence>
<sequence>MNRYKFSYDLALICTKQCLNFVEPSSADDAVDLALKVFENCYNKILSSGSPVLEFVESAGID</sequence>
<comment type="caution">
    <text evidence="1">The sequence shown here is derived from an EMBL/GenBank/DDBJ whole genome shotgun (WGS) entry which is preliminary data.</text>
</comment>
<protein>
    <recommendedName>
        <fullName evidence="3">HEPN domain-containing protein</fullName>
    </recommendedName>
</protein>